<organism evidence="2 3">
    <name type="scientific">Paraburkholderia sacchari</name>
    <dbReference type="NCBI Taxonomy" id="159450"/>
    <lineage>
        <taxon>Bacteria</taxon>
        <taxon>Pseudomonadati</taxon>
        <taxon>Pseudomonadota</taxon>
        <taxon>Betaproteobacteria</taxon>
        <taxon>Burkholderiales</taxon>
        <taxon>Burkholderiaceae</taxon>
        <taxon>Paraburkholderia</taxon>
    </lineage>
</organism>
<dbReference type="InterPro" id="IPR032710">
    <property type="entry name" value="NTF2-like_dom_sf"/>
</dbReference>
<dbReference type="EMBL" id="JTDB02000010">
    <property type="protein sequence ID" value="NLP64854.1"/>
    <property type="molecule type" value="Genomic_DNA"/>
</dbReference>
<reference evidence="2" key="1">
    <citation type="journal article" date="2015" name="Genome Announc.">
        <title>Draft Genome Sequence of the Polyhydroxyalkanoate-Producing Bacterium Burkholderia sacchari LMG 19450 Isolated from Brazilian Sugarcane Plantation Soil.</title>
        <authorList>
            <person name="Alexandrino P.M."/>
            <person name="Mendonca T.T."/>
            <person name="Guaman Bautista L.P."/>
            <person name="Cherix J."/>
            <person name="Lozano-Sakalauskas G.C."/>
            <person name="Fujita A."/>
            <person name="Ramos Filho E."/>
            <person name="Long P."/>
            <person name="Padilla G."/>
            <person name="Taciro M.K."/>
            <person name="Gomez J.G."/>
            <person name="Silva L.F."/>
        </authorList>
    </citation>
    <scope>NUCLEOTIDE SEQUENCE</scope>
    <source>
        <strain evidence="2">LMG 19450</strain>
    </source>
</reference>
<dbReference type="Gene3D" id="3.10.450.50">
    <property type="match status" value="1"/>
</dbReference>
<reference evidence="2" key="2">
    <citation type="submission" date="2020-04" db="EMBL/GenBank/DDBJ databases">
        <authorList>
            <person name="Alexandrino P."/>
            <person name="Mendonca T."/>
            <person name="Guaman L."/>
            <person name="Cherix J."/>
            <person name="Lozano-Sakalauskas G."/>
            <person name="Fujita A."/>
            <person name="Filho E.R."/>
            <person name="Long P."/>
            <person name="Padilla G."/>
            <person name="Taciro M.K."/>
            <person name="Gomez J.G."/>
            <person name="Silva L.F."/>
            <person name="Torres M."/>
        </authorList>
    </citation>
    <scope>NUCLEOTIDE SEQUENCE</scope>
    <source>
        <strain evidence="2">LMG 19450</strain>
    </source>
</reference>
<feature type="domain" description="SnoaL-like" evidence="1">
    <location>
        <begin position="23"/>
        <end position="129"/>
    </location>
</feature>
<dbReference type="InterPro" id="IPR037401">
    <property type="entry name" value="SnoaL-like"/>
</dbReference>
<evidence type="ECO:0000313" key="2">
    <source>
        <dbReference type="EMBL" id="NLP64854.1"/>
    </source>
</evidence>
<name>A0A8T6ZKQ9_9BURK</name>
<dbReference type="RefSeq" id="WP_052148337.1">
    <property type="nucleotide sequence ID" value="NZ_CADFGF010000014.1"/>
</dbReference>
<evidence type="ECO:0000259" key="1">
    <source>
        <dbReference type="Pfam" id="PF12680"/>
    </source>
</evidence>
<accession>A0A8T6ZKQ9</accession>
<keyword evidence="3" id="KW-1185">Reference proteome</keyword>
<gene>
    <name evidence="2" type="ORF">NH14_027670</name>
</gene>
<proteinExistence type="predicted"/>
<dbReference type="Pfam" id="PF12680">
    <property type="entry name" value="SnoaL_2"/>
    <property type="match status" value="1"/>
</dbReference>
<comment type="caution">
    <text evidence="2">The sequence shown here is derived from an EMBL/GenBank/DDBJ whole genome shotgun (WGS) entry which is preliminary data.</text>
</comment>
<protein>
    <submittedName>
        <fullName evidence="2">Nuclear transport factor 2 family protein</fullName>
    </submittedName>
</protein>
<dbReference type="AlphaFoldDB" id="A0A8T6ZKQ9"/>
<evidence type="ECO:0000313" key="3">
    <source>
        <dbReference type="Proteomes" id="UP000030460"/>
    </source>
</evidence>
<dbReference type="SUPFAM" id="SSF54427">
    <property type="entry name" value="NTF2-like"/>
    <property type="match status" value="1"/>
</dbReference>
<dbReference type="OrthoDB" id="4550754at2"/>
<dbReference type="Proteomes" id="UP000030460">
    <property type="component" value="Unassembled WGS sequence"/>
</dbReference>
<sequence>MDEDSEMAQDVRNINKAAFGRALKHLGRKEFDEFEACLAEDIFQDWPYLPIPNMPGTITGRRELREFIEAGTQPFDPYSYQISEFYDMLDENALVVEYSSNTVYHPTGQPYSNKYLGILRFKDGKIVYWREYLNPLIVKESLLGDFDKAIDQR</sequence>